<dbReference type="RefSeq" id="WP_183195571.1">
    <property type="nucleotide sequence ID" value="NZ_JACIDA010000001.1"/>
</dbReference>
<keyword evidence="1" id="KW-0812">Transmembrane</keyword>
<organism evidence="2 3">
    <name type="scientific">Brevundimonas mediterranea</name>
    <dbReference type="NCBI Taxonomy" id="74329"/>
    <lineage>
        <taxon>Bacteria</taxon>
        <taxon>Pseudomonadati</taxon>
        <taxon>Pseudomonadota</taxon>
        <taxon>Alphaproteobacteria</taxon>
        <taxon>Caulobacterales</taxon>
        <taxon>Caulobacteraceae</taxon>
        <taxon>Brevundimonas</taxon>
    </lineage>
</organism>
<protein>
    <submittedName>
        <fullName evidence="2">Uncharacterized protein</fullName>
    </submittedName>
</protein>
<keyword evidence="1" id="KW-0472">Membrane</keyword>
<feature type="transmembrane region" description="Helical" evidence="1">
    <location>
        <begin position="77"/>
        <end position="96"/>
    </location>
</feature>
<accession>A0A7W6A393</accession>
<evidence type="ECO:0000256" key="1">
    <source>
        <dbReference type="SAM" id="Phobius"/>
    </source>
</evidence>
<evidence type="ECO:0000313" key="3">
    <source>
        <dbReference type="Proteomes" id="UP000532936"/>
    </source>
</evidence>
<proteinExistence type="predicted"/>
<reference evidence="2 3" key="1">
    <citation type="submission" date="2020-08" db="EMBL/GenBank/DDBJ databases">
        <title>Genomic Encyclopedia of Type Strains, Phase IV (KMG-IV): sequencing the most valuable type-strain genomes for metagenomic binning, comparative biology and taxonomic classification.</title>
        <authorList>
            <person name="Goeker M."/>
        </authorList>
    </citation>
    <scope>NUCLEOTIDE SEQUENCE [LARGE SCALE GENOMIC DNA]</scope>
    <source>
        <strain evidence="2 3">DSM 14878</strain>
    </source>
</reference>
<comment type="caution">
    <text evidence="2">The sequence shown here is derived from an EMBL/GenBank/DDBJ whole genome shotgun (WGS) entry which is preliminary data.</text>
</comment>
<feature type="transmembrane region" description="Helical" evidence="1">
    <location>
        <begin position="6"/>
        <end position="23"/>
    </location>
</feature>
<name>A0A7W6A393_9CAUL</name>
<keyword evidence="1" id="KW-1133">Transmembrane helix</keyword>
<evidence type="ECO:0000313" key="2">
    <source>
        <dbReference type="EMBL" id="MBB3871367.1"/>
    </source>
</evidence>
<dbReference type="EMBL" id="JACIDA010000001">
    <property type="protein sequence ID" value="MBB3871367.1"/>
    <property type="molecule type" value="Genomic_DNA"/>
</dbReference>
<gene>
    <name evidence="2" type="ORF">GGR11_000881</name>
</gene>
<feature type="transmembrane region" description="Helical" evidence="1">
    <location>
        <begin position="108"/>
        <end position="130"/>
    </location>
</feature>
<dbReference type="Proteomes" id="UP000532936">
    <property type="component" value="Unassembled WGS sequence"/>
</dbReference>
<dbReference type="AlphaFoldDB" id="A0A7W6A393"/>
<sequence>MADLIGEFWWVLFPMSAFGFVGWTQWLNYRRQKGVLDVIRAYAEKGQEPPREIMDALAAASTGAPSGRQSVKQGTAAHYWSLVGLFGFLCAGFVWAGWGGQMDGGSGAFSIVALVMGAVCVWSLVCAIVLQMRGKPD</sequence>